<evidence type="ECO:0000256" key="1">
    <source>
        <dbReference type="SAM" id="MobiDB-lite"/>
    </source>
</evidence>
<evidence type="ECO:0000313" key="3">
    <source>
        <dbReference type="Proteomes" id="UP001221757"/>
    </source>
</evidence>
<dbReference type="AlphaFoldDB" id="A0AAD7CZZ6"/>
<name>A0AAD7CZZ6_MYCRO</name>
<protein>
    <submittedName>
        <fullName evidence="2">Uncharacterized protein</fullName>
    </submittedName>
</protein>
<feature type="compositionally biased region" description="Polar residues" evidence="1">
    <location>
        <begin position="316"/>
        <end position="332"/>
    </location>
</feature>
<feature type="compositionally biased region" description="Basic residues" evidence="1">
    <location>
        <begin position="294"/>
        <end position="304"/>
    </location>
</feature>
<dbReference type="EMBL" id="JARKIE010000169">
    <property type="protein sequence ID" value="KAJ7672019.1"/>
    <property type="molecule type" value="Genomic_DNA"/>
</dbReference>
<feature type="region of interest" description="Disordered" evidence="1">
    <location>
        <begin position="257"/>
        <end position="332"/>
    </location>
</feature>
<feature type="compositionally biased region" description="Basic and acidic residues" evidence="1">
    <location>
        <begin position="266"/>
        <end position="281"/>
    </location>
</feature>
<keyword evidence="3" id="KW-1185">Reference proteome</keyword>
<sequence length="332" mass="37216">MTSFGAQPEFVERQRYTLAQRRRTIRIDVVYMCTLRLRPAPMLRAANWRGHHACVRPTWALEAAWRLDAAQRGRSRGSAGYSASGSPCSTPRINLWVFDSQSPESNKADPERGVTRSRQRTEADEVIVIDGRSLASSASDGRRRARTFHAAIDMGLHGGPRVRGETETASTLRRVGALICARGATAGRSWCRSPGADARYSVNHRRRGWRHHSFADDLGWRRKSRKKAPAAGRVRLDMTERLAATSCFERFQDDPIVGRTQQWQRGDGRHDDNCPPPERNKSKGIAATPIMRTRERHPKKRAVARLKSEDPVPTDTMRSAQTSAGNNIDSLA</sequence>
<comment type="caution">
    <text evidence="2">The sequence shown here is derived from an EMBL/GenBank/DDBJ whole genome shotgun (WGS) entry which is preliminary data.</text>
</comment>
<evidence type="ECO:0000313" key="2">
    <source>
        <dbReference type="EMBL" id="KAJ7672019.1"/>
    </source>
</evidence>
<reference evidence="2" key="1">
    <citation type="submission" date="2023-03" db="EMBL/GenBank/DDBJ databases">
        <title>Massive genome expansion in bonnet fungi (Mycena s.s.) driven by repeated elements and novel gene families across ecological guilds.</title>
        <authorList>
            <consortium name="Lawrence Berkeley National Laboratory"/>
            <person name="Harder C.B."/>
            <person name="Miyauchi S."/>
            <person name="Viragh M."/>
            <person name="Kuo A."/>
            <person name="Thoen E."/>
            <person name="Andreopoulos B."/>
            <person name="Lu D."/>
            <person name="Skrede I."/>
            <person name="Drula E."/>
            <person name="Henrissat B."/>
            <person name="Morin E."/>
            <person name="Kohler A."/>
            <person name="Barry K."/>
            <person name="LaButti K."/>
            <person name="Morin E."/>
            <person name="Salamov A."/>
            <person name="Lipzen A."/>
            <person name="Mereny Z."/>
            <person name="Hegedus B."/>
            <person name="Baldrian P."/>
            <person name="Stursova M."/>
            <person name="Weitz H."/>
            <person name="Taylor A."/>
            <person name="Grigoriev I.V."/>
            <person name="Nagy L.G."/>
            <person name="Martin F."/>
            <person name="Kauserud H."/>
        </authorList>
    </citation>
    <scope>NUCLEOTIDE SEQUENCE</scope>
    <source>
        <strain evidence="2">CBHHK067</strain>
    </source>
</reference>
<gene>
    <name evidence="2" type="ORF">B0H17DRAFT_1141306</name>
</gene>
<proteinExistence type="predicted"/>
<organism evidence="2 3">
    <name type="scientific">Mycena rosella</name>
    <name type="common">Pink bonnet</name>
    <name type="synonym">Agaricus rosellus</name>
    <dbReference type="NCBI Taxonomy" id="1033263"/>
    <lineage>
        <taxon>Eukaryota</taxon>
        <taxon>Fungi</taxon>
        <taxon>Dikarya</taxon>
        <taxon>Basidiomycota</taxon>
        <taxon>Agaricomycotina</taxon>
        <taxon>Agaricomycetes</taxon>
        <taxon>Agaricomycetidae</taxon>
        <taxon>Agaricales</taxon>
        <taxon>Marasmiineae</taxon>
        <taxon>Mycenaceae</taxon>
        <taxon>Mycena</taxon>
    </lineage>
</organism>
<accession>A0AAD7CZZ6</accession>
<feature type="region of interest" description="Disordered" evidence="1">
    <location>
        <begin position="99"/>
        <end position="120"/>
    </location>
</feature>
<feature type="compositionally biased region" description="Basic and acidic residues" evidence="1">
    <location>
        <begin position="106"/>
        <end position="120"/>
    </location>
</feature>
<dbReference type="Proteomes" id="UP001221757">
    <property type="component" value="Unassembled WGS sequence"/>
</dbReference>